<feature type="chain" id="PRO_5024379579" evidence="1">
    <location>
        <begin position="23"/>
        <end position="152"/>
    </location>
</feature>
<proteinExistence type="predicted"/>
<dbReference type="RefSeq" id="WP_153714014.1">
    <property type="nucleotide sequence ID" value="NZ_CP045871.1"/>
</dbReference>
<evidence type="ECO:0000313" key="3">
    <source>
        <dbReference type="Proteomes" id="UP000388235"/>
    </source>
</evidence>
<gene>
    <name evidence="2" type="ORF">GH975_07980</name>
</gene>
<dbReference type="Proteomes" id="UP000388235">
    <property type="component" value="Chromosome"/>
</dbReference>
<dbReference type="InterPro" id="IPR011990">
    <property type="entry name" value="TPR-like_helical_dom_sf"/>
</dbReference>
<sequence length="152" mass="16696">MSRFGPAWSTLALVLSGCQAWAPVPVDSHSDISHKSVAQGQVWLAQGHFGHAIEVLQGAVRRNPDDALAWRVLGRAYWHAGIEAMATQAALDPTQVDLEPLGAAVFQLEDYLNETMPGYRPDREPVAAADRREPVVRGHRGITVVDPVWRLE</sequence>
<dbReference type="Gene3D" id="1.25.40.10">
    <property type="entry name" value="Tetratricopeptide repeat domain"/>
    <property type="match status" value="1"/>
</dbReference>
<dbReference type="KEGG" id="llp:GH975_07980"/>
<dbReference type="Pfam" id="PF13432">
    <property type="entry name" value="TPR_16"/>
    <property type="match status" value="1"/>
</dbReference>
<dbReference type="OrthoDB" id="5611441at2"/>
<keyword evidence="1" id="KW-0732">Signal</keyword>
<accession>A0A5Q2QF91</accession>
<dbReference type="EMBL" id="CP045871">
    <property type="protein sequence ID" value="QGG80510.1"/>
    <property type="molecule type" value="Genomic_DNA"/>
</dbReference>
<name>A0A5Q2QF91_9GAMM</name>
<keyword evidence="3" id="KW-1185">Reference proteome</keyword>
<protein>
    <submittedName>
        <fullName evidence="2">Tetratricopeptide repeat protein</fullName>
    </submittedName>
</protein>
<evidence type="ECO:0000256" key="1">
    <source>
        <dbReference type="SAM" id="SignalP"/>
    </source>
</evidence>
<organism evidence="2 3">
    <name type="scientific">Litorivicinus lipolyticus</name>
    <dbReference type="NCBI Taxonomy" id="418701"/>
    <lineage>
        <taxon>Bacteria</taxon>
        <taxon>Pseudomonadati</taxon>
        <taxon>Pseudomonadota</taxon>
        <taxon>Gammaproteobacteria</taxon>
        <taxon>Oceanospirillales</taxon>
        <taxon>Litorivicinaceae</taxon>
        <taxon>Litorivicinus</taxon>
    </lineage>
</organism>
<reference evidence="2 3" key="1">
    <citation type="submission" date="2019-11" db="EMBL/GenBank/DDBJ databases">
        <authorList>
            <person name="Khan S.A."/>
            <person name="Jeon C.O."/>
            <person name="Chun B.H."/>
        </authorList>
    </citation>
    <scope>NUCLEOTIDE SEQUENCE [LARGE SCALE GENOMIC DNA]</scope>
    <source>
        <strain evidence="2 3">IMCC 1097</strain>
    </source>
</reference>
<dbReference type="AlphaFoldDB" id="A0A5Q2QF91"/>
<evidence type="ECO:0000313" key="2">
    <source>
        <dbReference type="EMBL" id="QGG80510.1"/>
    </source>
</evidence>
<dbReference type="PROSITE" id="PS51257">
    <property type="entry name" value="PROKAR_LIPOPROTEIN"/>
    <property type="match status" value="1"/>
</dbReference>
<dbReference type="SUPFAM" id="SSF48452">
    <property type="entry name" value="TPR-like"/>
    <property type="match status" value="1"/>
</dbReference>
<feature type="signal peptide" evidence="1">
    <location>
        <begin position="1"/>
        <end position="22"/>
    </location>
</feature>